<sequence>MSARAVMTTPLAIEYLVAMDQPRVVLRRNDSNVPPCSVGPGRWRGREDPQASCGATPAFPGVARTVVPGVTPLPEDITIGQTLWRFPERLLSCRAGAYGTDGSDGGVP</sequence>
<accession>A0ABQ3NIE6</accession>
<feature type="region of interest" description="Disordered" evidence="1">
    <location>
        <begin position="37"/>
        <end position="56"/>
    </location>
</feature>
<protein>
    <submittedName>
        <fullName evidence="2">Uncharacterized protein</fullName>
    </submittedName>
</protein>
<name>A0ABQ3NIE6_STRVG</name>
<evidence type="ECO:0000313" key="3">
    <source>
        <dbReference type="Proteomes" id="UP000660554"/>
    </source>
</evidence>
<proteinExistence type="predicted"/>
<evidence type="ECO:0000256" key="1">
    <source>
        <dbReference type="SAM" id="MobiDB-lite"/>
    </source>
</evidence>
<dbReference type="EMBL" id="BNDV01000007">
    <property type="protein sequence ID" value="GHI12546.1"/>
    <property type="molecule type" value="Genomic_DNA"/>
</dbReference>
<gene>
    <name evidence="2" type="ORF">Scinn_20090</name>
</gene>
<comment type="caution">
    <text evidence="2">The sequence shown here is derived from an EMBL/GenBank/DDBJ whole genome shotgun (WGS) entry which is preliminary data.</text>
</comment>
<keyword evidence="3" id="KW-1185">Reference proteome</keyword>
<organism evidence="2 3">
    <name type="scientific">Streptomyces virginiae</name>
    <name type="common">Streptomyces cinnamonensis</name>
    <dbReference type="NCBI Taxonomy" id="1961"/>
    <lineage>
        <taxon>Bacteria</taxon>
        <taxon>Bacillati</taxon>
        <taxon>Actinomycetota</taxon>
        <taxon>Actinomycetes</taxon>
        <taxon>Kitasatosporales</taxon>
        <taxon>Streptomycetaceae</taxon>
        <taxon>Streptomyces</taxon>
    </lineage>
</organism>
<dbReference type="Proteomes" id="UP000660554">
    <property type="component" value="Unassembled WGS sequence"/>
</dbReference>
<evidence type="ECO:0000313" key="2">
    <source>
        <dbReference type="EMBL" id="GHI12546.1"/>
    </source>
</evidence>
<reference evidence="3" key="1">
    <citation type="submission" date="2020-09" db="EMBL/GenBank/DDBJ databases">
        <title>Whole genome shotgun sequence of Streptomyces cinnamonensis NBRC 15873.</title>
        <authorList>
            <person name="Komaki H."/>
            <person name="Tamura T."/>
        </authorList>
    </citation>
    <scope>NUCLEOTIDE SEQUENCE [LARGE SCALE GENOMIC DNA]</scope>
    <source>
        <strain evidence="3">NBRC 15873</strain>
    </source>
</reference>